<dbReference type="InterPro" id="IPR016187">
    <property type="entry name" value="CTDL_fold"/>
</dbReference>
<evidence type="ECO:0000313" key="5">
    <source>
        <dbReference type="Proteomes" id="UP000521199"/>
    </source>
</evidence>
<dbReference type="GO" id="GO:0120147">
    <property type="term" value="F:formylglycine-generating oxidase activity"/>
    <property type="evidence" value="ECO:0007669"/>
    <property type="project" value="TreeGrafter"/>
</dbReference>
<dbReference type="Pfam" id="PF03781">
    <property type="entry name" value="FGE-sulfatase"/>
    <property type="match status" value="1"/>
</dbReference>
<evidence type="ECO:0000256" key="1">
    <source>
        <dbReference type="SAM" id="MobiDB-lite"/>
    </source>
</evidence>
<dbReference type="InterPro" id="IPR005532">
    <property type="entry name" value="SUMF_dom"/>
</dbReference>
<gene>
    <name evidence="4" type="ORF">HNQ52_000621</name>
</gene>
<dbReference type="PANTHER" id="PTHR23150">
    <property type="entry name" value="SULFATASE MODIFYING FACTOR 1, 2"/>
    <property type="match status" value="1"/>
</dbReference>
<dbReference type="Gene3D" id="1.25.40.10">
    <property type="entry name" value="Tetratricopeptide repeat domain"/>
    <property type="match status" value="1"/>
</dbReference>
<dbReference type="Gene3D" id="3.90.1580.10">
    <property type="entry name" value="paralog of FGE (formylglycine-generating enzyme)"/>
    <property type="match status" value="1"/>
</dbReference>
<keyword evidence="2" id="KW-0732">Signal</keyword>
<feature type="signal peptide" evidence="2">
    <location>
        <begin position="1"/>
        <end position="30"/>
    </location>
</feature>
<feature type="region of interest" description="Disordered" evidence="1">
    <location>
        <begin position="36"/>
        <end position="78"/>
    </location>
</feature>
<dbReference type="InterPro" id="IPR051043">
    <property type="entry name" value="Sulfatase_Mod_Factor_Kinase"/>
</dbReference>
<dbReference type="PROSITE" id="PS51257">
    <property type="entry name" value="PROKAR_LIPOPROTEIN"/>
    <property type="match status" value="1"/>
</dbReference>
<sequence>MRILGVESTATLRRLTKCLLVGAIASAVLAGCGGDEPATPPPAAPASQSPDTATAPATDTAAPAADGTAAADGSGDEPRSYEIRKRLIDAAASEDEWVPELTQTPIDSVAETLRRAEEAVAANRLDQGDNSAVSLYLSVLKTDPDNAEAKTGIDALVKTMLERAELAFTQNRYNETARVVPMLVALRPEDPGVIALKAKVDSGREVALMLAEAQRLASAGKLIEPEGENAAALYREVLRTDPQNLAAQQGLEKIERDLITRATTAAESGDYSQSDRLLAEASKAQPGSSDVQDAGTRIVELRQERADELLAQANAAIAGGDLEGAERILDELETVSAQAQGIDEARAQIERARTYATLKPGQSITDPLPSGGNAPELVVIPVGTFQMGTPEGEDDRKSNEGPRHAVDLRRGFALARAEVTVAQFRAFVNATGYSPTSRQTGRSTIYDENTGSMVEQSGVNWQDDHAGKRADGNLPVVHVSWTDARAYADWLARETGKGYRLPSEAEFEYVIRAGSNTRYPWGDGNPTRLVGNLTGEDDRSASRRSWSNAFPEYDDGYWGPAPVRSFEANRYGIHDINGNVSEWVEDCWHDNYSRAPADGTAWVNDGCARRVIRGGSWASSPDQARSGFRLTAGQTSTNARLGFRVARDL</sequence>
<dbReference type="RefSeq" id="WP_183959617.1">
    <property type="nucleotide sequence ID" value="NZ_JACHHP010000001.1"/>
</dbReference>
<keyword evidence="5" id="KW-1185">Reference proteome</keyword>
<dbReference type="SUPFAM" id="SSF56436">
    <property type="entry name" value="C-type lectin-like"/>
    <property type="match status" value="1"/>
</dbReference>
<evidence type="ECO:0000313" key="4">
    <source>
        <dbReference type="EMBL" id="MBB5207105.1"/>
    </source>
</evidence>
<name>A0A7W8D5E0_9GAMM</name>
<evidence type="ECO:0000259" key="3">
    <source>
        <dbReference type="Pfam" id="PF03781"/>
    </source>
</evidence>
<dbReference type="InterPro" id="IPR042095">
    <property type="entry name" value="SUMF_sf"/>
</dbReference>
<organism evidence="4 5">
    <name type="scientific">Chiayiivirga flava</name>
    <dbReference type="NCBI Taxonomy" id="659595"/>
    <lineage>
        <taxon>Bacteria</taxon>
        <taxon>Pseudomonadati</taxon>
        <taxon>Pseudomonadota</taxon>
        <taxon>Gammaproteobacteria</taxon>
        <taxon>Lysobacterales</taxon>
        <taxon>Lysobacteraceae</taxon>
        <taxon>Chiayiivirga</taxon>
    </lineage>
</organism>
<reference evidence="4 5" key="1">
    <citation type="submission" date="2020-08" db="EMBL/GenBank/DDBJ databases">
        <title>Genomic Encyclopedia of Type Strains, Phase IV (KMG-IV): sequencing the most valuable type-strain genomes for metagenomic binning, comparative biology and taxonomic classification.</title>
        <authorList>
            <person name="Goeker M."/>
        </authorList>
    </citation>
    <scope>NUCLEOTIDE SEQUENCE [LARGE SCALE GENOMIC DNA]</scope>
    <source>
        <strain evidence="4 5">DSM 24163</strain>
    </source>
</reference>
<dbReference type="InterPro" id="IPR011990">
    <property type="entry name" value="TPR-like_helical_dom_sf"/>
</dbReference>
<dbReference type="AlphaFoldDB" id="A0A7W8D5E0"/>
<feature type="domain" description="Sulfatase-modifying factor enzyme-like" evidence="3">
    <location>
        <begin position="374"/>
        <end position="647"/>
    </location>
</feature>
<protein>
    <submittedName>
        <fullName evidence="4">Formylglycine-generating enzyme required for sulfatase activity</fullName>
    </submittedName>
</protein>
<comment type="caution">
    <text evidence="4">The sequence shown here is derived from an EMBL/GenBank/DDBJ whole genome shotgun (WGS) entry which is preliminary data.</text>
</comment>
<dbReference type="EMBL" id="JACHHP010000001">
    <property type="protein sequence ID" value="MBB5207105.1"/>
    <property type="molecule type" value="Genomic_DNA"/>
</dbReference>
<dbReference type="PANTHER" id="PTHR23150:SF35">
    <property type="entry name" value="BLL6746 PROTEIN"/>
    <property type="match status" value="1"/>
</dbReference>
<evidence type="ECO:0000256" key="2">
    <source>
        <dbReference type="SAM" id="SignalP"/>
    </source>
</evidence>
<feature type="chain" id="PRO_5031154682" evidence="2">
    <location>
        <begin position="31"/>
        <end position="649"/>
    </location>
</feature>
<accession>A0A7W8D5E0</accession>
<dbReference type="Proteomes" id="UP000521199">
    <property type="component" value="Unassembled WGS sequence"/>
</dbReference>
<proteinExistence type="predicted"/>
<feature type="compositionally biased region" description="Low complexity" evidence="1">
    <location>
        <begin position="45"/>
        <end position="73"/>
    </location>
</feature>